<feature type="region of interest" description="Disordered" evidence="2">
    <location>
        <begin position="250"/>
        <end position="383"/>
    </location>
</feature>
<feature type="compositionally biased region" description="Polar residues" evidence="2">
    <location>
        <begin position="282"/>
        <end position="294"/>
    </location>
</feature>
<accession>A0A401RNH9</accession>
<gene>
    <name evidence="4" type="ORF">chiPu_0018495</name>
</gene>
<feature type="domain" description="Golgi associated RAB2 interactor protein-like Rab2B-binding" evidence="3">
    <location>
        <begin position="125"/>
        <end position="186"/>
    </location>
</feature>
<feature type="region of interest" description="Disordered" evidence="2">
    <location>
        <begin position="202"/>
        <end position="230"/>
    </location>
</feature>
<feature type="compositionally biased region" description="Polar residues" evidence="2">
    <location>
        <begin position="102"/>
        <end position="118"/>
    </location>
</feature>
<dbReference type="Pfam" id="PF12480">
    <property type="entry name" value="GARIL_Rab2_bd"/>
    <property type="match status" value="1"/>
</dbReference>
<comment type="similarity">
    <text evidence="1">Belongs to the GARIN family.</text>
</comment>
<evidence type="ECO:0000256" key="1">
    <source>
        <dbReference type="ARBA" id="ARBA00038379"/>
    </source>
</evidence>
<dbReference type="OrthoDB" id="9942703at2759"/>
<name>A0A401RNH9_CHIPU</name>
<feature type="compositionally biased region" description="Basic and acidic residues" evidence="2">
    <location>
        <begin position="295"/>
        <end position="308"/>
    </location>
</feature>
<comment type="caution">
    <text evidence="4">The sequence shown here is derived from an EMBL/GenBank/DDBJ whole genome shotgun (WGS) entry which is preliminary data.</text>
</comment>
<dbReference type="GO" id="GO:0005634">
    <property type="term" value="C:nucleus"/>
    <property type="evidence" value="ECO:0007669"/>
    <property type="project" value="TreeGrafter"/>
</dbReference>
<dbReference type="PANTHER" id="PTHR22574:SF14">
    <property type="entry name" value="INTEGRAL MEMBRANE PROTEIN"/>
    <property type="match status" value="1"/>
</dbReference>
<evidence type="ECO:0000313" key="5">
    <source>
        <dbReference type="Proteomes" id="UP000287033"/>
    </source>
</evidence>
<evidence type="ECO:0000256" key="2">
    <source>
        <dbReference type="SAM" id="MobiDB-lite"/>
    </source>
</evidence>
<keyword evidence="5" id="KW-1185">Reference proteome</keyword>
<dbReference type="PANTHER" id="PTHR22574">
    <property type="match status" value="1"/>
</dbReference>
<dbReference type="Proteomes" id="UP000287033">
    <property type="component" value="Unassembled WGS sequence"/>
</dbReference>
<dbReference type="STRING" id="137246.A0A401RNH9"/>
<evidence type="ECO:0000313" key="4">
    <source>
        <dbReference type="EMBL" id="GCC19731.1"/>
    </source>
</evidence>
<feature type="compositionally biased region" description="Basic and acidic residues" evidence="2">
    <location>
        <begin position="344"/>
        <end position="368"/>
    </location>
</feature>
<reference evidence="4 5" key="1">
    <citation type="journal article" date="2018" name="Nat. Ecol. Evol.">
        <title>Shark genomes provide insights into elasmobranch evolution and the origin of vertebrates.</title>
        <authorList>
            <person name="Hara Y"/>
            <person name="Yamaguchi K"/>
            <person name="Onimaru K"/>
            <person name="Kadota M"/>
            <person name="Koyanagi M"/>
            <person name="Keeley SD"/>
            <person name="Tatsumi K"/>
            <person name="Tanaka K"/>
            <person name="Motone F"/>
            <person name="Kageyama Y"/>
            <person name="Nozu R"/>
            <person name="Adachi N"/>
            <person name="Nishimura O"/>
            <person name="Nakagawa R"/>
            <person name="Tanegashima C"/>
            <person name="Kiyatake I"/>
            <person name="Matsumoto R"/>
            <person name="Murakumo K"/>
            <person name="Nishida K"/>
            <person name="Terakita A"/>
            <person name="Kuratani S"/>
            <person name="Sato K"/>
            <person name="Hyodo S Kuraku.S."/>
        </authorList>
    </citation>
    <scope>NUCLEOTIDE SEQUENCE [LARGE SCALE GENOMIC DNA]</scope>
</reference>
<dbReference type="EMBL" id="BEZZ01001592">
    <property type="protein sequence ID" value="GCC19731.1"/>
    <property type="molecule type" value="Genomic_DNA"/>
</dbReference>
<sequence length="383" mass="43934">MDSRRSYIDHTPLGDQAGVMPDSLTGHLQKYLYNGEYLLFKKAPVFESDFIQLPDVMLLARPSEQPATQELSSQDSYLSSDPLFGKSSVVLPWSSAPSPMNSWCSETAQSQPSPSDTDFTPEHRLELKGLLPLKLVKLSVFHKQKHRLKVTLASGRSFYLQLYVQPDCEQEVFQQWVKIVHLLQEEAHRKHCPGRELAELRRSNTHLKTSKGSQRETGSPERDEWECGDWKKDPKGGNFLNVLTEKSLWEGSEEPENLTQEDILPSGQRQEEAGVTGADCHSVSNTQNLPQETLKQGKERRKEKDGRKNSKKGKSPPLQDKKCFKEQTLTKRTRLKDTANLMPKRSEEQRRAEIILWMRKGEEEEKKHREQKKLKKENVSAQS</sequence>
<dbReference type="InterPro" id="IPR022168">
    <property type="entry name" value="GARIL-like_Rab2B-bd"/>
</dbReference>
<feature type="region of interest" description="Disordered" evidence="2">
    <location>
        <begin position="102"/>
        <end position="121"/>
    </location>
</feature>
<evidence type="ECO:0000259" key="3">
    <source>
        <dbReference type="Pfam" id="PF12480"/>
    </source>
</evidence>
<feature type="compositionally biased region" description="Basic and acidic residues" evidence="2">
    <location>
        <begin position="319"/>
        <end position="329"/>
    </location>
</feature>
<protein>
    <recommendedName>
        <fullName evidence="3">Golgi associated RAB2 interactor protein-like Rab2B-binding domain-containing protein</fullName>
    </recommendedName>
</protein>
<proteinExistence type="inferred from homology"/>
<dbReference type="AlphaFoldDB" id="A0A401RNH9"/>
<organism evidence="4 5">
    <name type="scientific">Chiloscyllium punctatum</name>
    <name type="common">Brownbanded bambooshark</name>
    <name type="synonym">Hemiscyllium punctatum</name>
    <dbReference type="NCBI Taxonomy" id="137246"/>
    <lineage>
        <taxon>Eukaryota</taxon>
        <taxon>Metazoa</taxon>
        <taxon>Chordata</taxon>
        <taxon>Craniata</taxon>
        <taxon>Vertebrata</taxon>
        <taxon>Chondrichthyes</taxon>
        <taxon>Elasmobranchii</taxon>
        <taxon>Galeomorphii</taxon>
        <taxon>Galeoidea</taxon>
        <taxon>Orectolobiformes</taxon>
        <taxon>Hemiscylliidae</taxon>
        <taxon>Chiloscyllium</taxon>
    </lineage>
</organism>